<dbReference type="OrthoDB" id="426718at2759"/>
<dbReference type="SUPFAM" id="SSF53474">
    <property type="entry name" value="alpha/beta-Hydrolases"/>
    <property type="match status" value="1"/>
</dbReference>
<dbReference type="InterPro" id="IPR029058">
    <property type="entry name" value="AB_hydrolase_fold"/>
</dbReference>
<gene>
    <name evidence="1" type="ORF">M422DRAFT_266358</name>
</gene>
<dbReference type="AlphaFoldDB" id="A0A0C9V2Z7"/>
<sequence length="137" mass="14450">MGRAAPSVLAATRTTLSAHPGASAALVGHSLGSALSLIDALYLPLHFPAGTKFKFVGYANLPNLTRITNMDDPVPILPGRFLGFQHTHGEVHITSDGVWRACAGNDNANSLCTVRDVKNLFEGNTGDHNGPYNGVMI</sequence>
<dbReference type="Proteomes" id="UP000054279">
    <property type="component" value="Unassembled WGS sequence"/>
</dbReference>
<evidence type="ECO:0000313" key="1">
    <source>
        <dbReference type="EMBL" id="KIJ31875.1"/>
    </source>
</evidence>
<dbReference type="Gene3D" id="3.40.50.1820">
    <property type="entry name" value="alpha/beta hydrolase"/>
    <property type="match status" value="1"/>
</dbReference>
<dbReference type="HOGENOM" id="CLU_032957_9_2_1"/>
<reference evidence="1 2" key="1">
    <citation type="submission" date="2014-06" db="EMBL/GenBank/DDBJ databases">
        <title>Evolutionary Origins and Diversification of the Mycorrhizal Mutualists.</title>
        <authorList>
            <consortium name="DOE Joint Genome Institute"/>
            <consortium name="Mycorrhizal Genomics Consortium"/>
            <person name="Kohler A."/>
            <person name="Kuo A."/>
            <person name="Nagy L.G."/>
            <person name="Floudas D."/>
            <person name="Copeland A."/>
            <person name="Barry K.W."/>
            <person name="Cichocki N."/>
            <person name="Veneault-Fourrey C."/>
            <person name="LaButti K."/>
            <person name="Lindquist E.A."/>
            <person name="Lipzen A."/>
            <person name="Lundell T."/>
            <person name="Morin E."/>
            <person name="Murat C."/>
            <person name="Riley R."/>
            <person name="Ohm R."/>
            <person name="Sun H."/>
            <person name="Tunlid A."/>
            <person name="Henrissat B."/>
            <person name="Grigoriev I.V."/>
            <person name="Hibbett D.S."/>
            <person name="Martin F."/>
        </authorList>
    </citation>
    <scope>NUCLEOTIDE SEQUENCE [LARGE SCALE GENOMIC DNA]</scope>
    <source>
        <strain evidence="1 2">SS14</strain>
    </source>
</reference>
<keyword evidence="2" id="KW-1185">Reference proteome</keyword>
<evidence type="ECO:0008006" key="3">
    <source>
        <dbReference type="Google" id="ProtNLM"/>
    </source>
</evidence>
<proteinExistence type="predicted"/>
<dbReference type="CDD" id="cd00741">
    <property type="entry name" value="Lipase"/>
    <property type="match status" value="1"/>
</dbReference>
<organism evidence="1 2">
    <name type="scientific">Sphaerobolus stellatus (strain SS14)</name>
    <dbReference type="NCBI Taxonomy" id="990650"/>
    <lineage>
        <taxon>Eukaryota</taxon>
        <taxon>Fungi</taxon>
        <taxon>Dikarya</taxon>
        <taxon>Basidiomycota</taxon>
        <taxon>Agaricomycotina</taxon>
        <taxon>Agaricomycetes</taxon>
        <taxon>Phallomycetidae</taxon>
        <taxon>Geastrales</taxon>
        <taxon>Sphaerobolaceae</taxon>
        <taxon>Sphaerobolus</taxon>
    </lineage>
</organism>
<name>A0A0C9V2Z7_SPHS4</name>
<accession>A0A0C9V2Z7</accession>
<protein>
    <recommendedName>
        <fullName evidence="3">Fungal lipase-like domain-containing protein</fullName>
    </recommendedName>
</protein>
<dbReference type="EMBL" id="KN837235">
    <property type="protein sequence ID" value="KIJ31875.1"/>
    <property type="molecule type" value="Genomic_DNA"/>
</dbReference>
<evidence type="ECO:0000313" key="2">
    <source>
        <dbReference type="Proteomes" id="UP000054279"/>
    </source>
</evidence>